<dbReference type="InterPro" id="IPR004107">
    <property type="entry name" value="Integrase_SAM-like_N"/>
</dbReference>
<dbReference type="AlphaFoldDB" id="A0A1G7PAF1"/>
<dbReference type="Pfam" id="PF13495">
    <property type="entry name" value="Phage_int_SAM_4"/>
    <property type="match status" value="1"/>
</dbReference>
<sequence>MMETLTTQPREKLKTEYRNYLSRQRGLTDKTIYKYCTFVDRFLDFKFAGTPDNLSLITAHDIADFLHHLSGRAEPLRDKTVVPTMRSLFRFLFQTEKIQKNLALGIPSIAQKYGKRIPYHLTTEQVEELLRAVRSGGSGAYGRRNYAMILLMARLGLRGPEVIAIQLEDIDWRNGEIIIRGKGGYHDRTPLLQDAGDAIADYVQHERKGSSRHLFVANKSPYRPFKDAQILNTTLVKALKTTTIPTPKRYTVNNILRHSLATNLVQRGASFEEISNTLRHRSRNTTLLYARQDIDGLRTIALSWPLTEGGRL</sequence>
<keyword evidence="3" id="KW-0233">DNA recombination</keyword>
<dbReference type="STRING" id="1391627.SAMN05216464_1403"/>
<dbReference type="GO" id="GO:0003677">
    <property type="term" value="F:DNA binding"/>
    <property type="evidence" value="ECO:0007669"/>
    <property type="project" value="UniProtKB-UniRule"/>
</dbReference>
<evidence type="ECO:0000259" key="5">
    <source>
        <dbReference type="PROSITE" id="PS51898"/>
    </source>
</evidence>
<evidence type="ECO:0000256" key="3">
    <source>
        <dbReference type="ARBA" id="ARBA00023172"/>
    </source>
</evidence>
<evidence type="ECO:0000259" key="6">
    <source>
        <dbReference type="PROSITE" id="PS51900"/>
    </source>
</evidence>
<accession>A0A1G7PAF1</accession>
<dbReference type="InterPro" id="IPR050090">
    <property type="entry name" value="Tyrosine_recombinase_XerCD"/>
</dbReference>
<evidence type="ECO:0000256" key="2">
    <source>
        <dbReference type="ARBA" id="ARBA00023125"/>
    </source>
</evidence>
<name>A0A1G7PAF1_9SPHI</name>
<dbReference type="PANTHER" id="PTHR30349:SF90">
    <property type="entry name" value="TYROSINE RECOMBINASE XERD"/>
    <property type="match status" value="1"/>
</dbReference>
<evidence type="ECO:0000256" key="4">
    <source>
        <dbReference type="PROSITE-ProRule" id="PRU01248"/>
    </source>
</evidence>
<dbReference type="Proteomes" id="UP000199072">
    <property type="component" value="Unassembled WGS sequence"/>
</dbReference>
<keyword evidence="8" id="KW-1185">Reference proteome</keyword>
<proteinExistence type="predicted"/>
<keyword evidence="2 4" id="KW-0238">DNA-binding</keyword>
<reference evidence="7 8" key="1">
    <citation type="submission" date="2016-10" db="EMBL/GenBank/DDBJ databases">
        <authorList>
            <person name="de Groot N.N."/>
        </authorList>
    </citation>
    <scope>NUCLEOTIDE SEQUENCE [LARGE SCALE GENOMIC DNA]</scope>
    <source>
        <strain evidence="7 8">47C3B</strain>
    </source>
</reference>
<dbReference type="RefSeq" id="WP_091157905.1">
    <property type="nucleotide sequence ID" value="NZ_FNAI01000040.1"/>
</dbReference>
<dbReference type="PANTHER" id="PTHR30349">
    <property type="entry name" value="PHAGE INTEGRASE-RELATED"/>
    <property type="match status" value="1"/>
</dbReference>
<dbReference type="GO" id="GO:0006310">
    <property type="term" value="P:DNA recombination"/>
    <property type="evidence" value="ECO:0007669"/>
    <property type="project" value="UniProtKB-KW"/>
</dbReference>
<dbReference type="PROSITE" id="PS51898">
    <property type="entry name" value="TYR_RECOMBINASE"/>
    <property type="match status" value="1"/>
</dbReference>
<organism evidence="7 8">
    <name type="scientific">Mucilaginibacter pineti</name>
    <dbReference type="NCBI Taxonomy" id="1391627"/>
    <lineage>
        <taxon>Bacteria</taxon>
        <taxon>Pseudomonadati</taxon>
        <taxon>Bacteroidota</taxon>
        <taxon>Sphingobacteriia</taxon>
        <taxon>Sphingobacteriales</taxon>
        <taxon>Sphingobacteriaceae</taxon>
        <taxon>Mucilaginibacter</taxon>
    </lineage>
</organism>
<protein>
    <submittedName>
        <fullName evidence="7">Site-specific recombinase XerD</fullName>
    </submittedName>
</protein>
<dbReference type="EMBL" id="FNAI01000040">
    <property type="protein sequence ID" value="SDF83282.1"/>
    <property type="molecule type" value="Genomic_DNA"/>
</dbReference>
<dbReference type="InterPro" id="IPR011010">
    <property type="entry name" value="DNA_brk_join_enz"/>
</dbReference>
<dbReference type="PROSITE" id="PS51900">
    <property type="entry name" value="CB"/>
    <property type="match status" value="1"/>
</dbReference>
<dbReference type="SUPFAM" id="SSF56349">
    <property type="entry name" value="DNA breaking-rejoining enzymes"/>
    <property type="match status" value="1"/>
</dbReference>
<dbReference type="InterPro" id="IPR044068">
    <property type="entry name" value="CB"/>
</dbReference>
<dbReference type="GO" id="GO:0015074">
    <property type="term" value="P:DNA integration"/>
    <property type="evidence" value="ECO:0007669"/>
    <property type="project" value="UniProtKB-KW"/>
</dbReference>
<dbReference type="Pfam" id="PF00589">
    <property type="entry name" value="Phage_integrase"/>
    <property type="match status" value="1"/>
</dbReference>
<evidence type="ECO:0000313" key="8">
    <source>
        <dbReference type="Proteomes" id="UP000199072"/>
    </source>
</evidence>
<dbReference type="Gene3D" id="1.10.443.10">
    <property type="entry name" value="Intergrase catalytic core"/>
    <property type="match status" value="1"/>
</dbReference>
<dbReference type="InterPro" id="IPR010998">
    <property type="entry name" value="Integrase_recombinase_N"/>
</dbReference>
<feature type="domain" description="Core-binding (CB)" evidence="6">
    <location>
        <begin position="11"/>
        <end position="93"/>
    </location>
</feature>
<evidence type="ECO:0000313" key="7">
    <source>
        <dbReference type="EMBL" id="SDF83282.1"/>
    </source>
</evidence>
<dbReference type="InterPro" id="IPR013762">
    <property type="entry name" value="Integrase-like_cat_sf"/>
</dbReference>
<dbReference type="Gene3D" id="1.10.150.130">
    <property type="match status" value="1"/>
</dbReference>
<evidence type="ECO:0000256" key="1">
    <source>
        <dbReference type="ARBA" id="ARBA00022908"/>
    </source>
</evidence>
<dbReference type="OrthoDB" id="9785687at2"/>
<gene>
    <name evidence="7" type="ORF">SAMN05216464_1403</name>
</gene>
<keyword evidence="1" id="KW-0229">DNA integration</keyword>
<feature type="domain" description="Tyr recombinase" evidence="5">
    <location>
        <begin position="116"/>
        <end position="302"/>
    </location>
</feature>
<dbReference type="InterPro" id="IPR002104">
    <property type="entry name" value="Integrase_catalytic"/>
</dbReference>